<comment type="caution">
    <text evidence="5">The sequence shown here is derived from an EMBL/GenBank/DDBJ whole genome shotgun (WGS) entry which is preliminary data.</text>
</comment>
<dbReference type="Pfam" id="PF13385">
    <property type="entry name" value="Laminin_G_3"/>
    <property type="match status" value="1"/>
</dbReference>
<dbReference type="GO" id="GO:0009055">
    <property type="term" value="F:electron transfer activity"/>
    <property type="evidence" value="ECO:0007669"/>
    <property type="project" value="InterPro"/>
</dbReference>
<gene>
    <name evidence="5" type="ORF">DES53_103145</name>
</gene>
<dbReference type="Pfam" id="PF07587">
    <property type="entry name" value="PSD1"/>
    <property type="match status" value="1"/>
</dbReference>
<evidence type="ECO:0000256" key="1">
    <source>
        <dbReference type="SAM" id="SignalP"/>
    </source>
</evidence>
<dbReference type="InterPro" id="IPR036909">
    <property type="entry name" value="Cyt_c-like_dom_sf"/>
</dbReference>
<dbReference type="SUPFAM" id="SSF46626">
    <property type="entry name" value="Cytochrome c"/>
    <property type="match status" value="1"/>
</dbReference>
<accession>A0A366HQQ9</accession>
<feature type="chain" id="PRO_5016710767" evidence="1">
    <location>
        <begin position="20"/>
        <end position="1049"/>
    </location>
</feature>
<dbReference type="AlphaFoldDB" id="A0A366HQQ9"/>
<dbReference type="InterPro" id="IPR022655">
    <property type="entry name" value="DUF1553"/>
</dbReference>
<dbReference type="Pfam" id="PF07583">
    <property type="entry name" value="PSCyt2"/>
    <property type="match status" value="1"/>
</dbReference>
<keyword evidence="1" id="KW-0732">Signal</keyword>
<keyword evidence="6" id="KW-1185">Reference proteome</keyword>
<proteinExistence type="predicted"/>
<dbReference type="GO" id="GO:0020037">
    <property type="term" value="F:heme binding"/>
    <property type="evidence" value="ECO:0007669"/>
    <property type="project" value="InterPro"/>
</dbReference>
<dbReference type="Gene3D" id="2.60.120.200">
    <property type="match status" value="1"/>
</dbReference>
<dbReference type="InterPro" id="IPR013320">
    <property type="entry name" value="ConA-like_dom_sf"/>
</dbReference>
<dbReference type="InterPro" id="IPR011444">
    <property type="entry name" value="DUF1549"/>
</dbReference>
<feature type="signal peptide" evidence="1">
    <location>
        <begin position="1"/>
        <end position="19"/>
    </location>
</feature>
<dbReference type="PANTHER" id="PTHR35889:SF3">
    <property type="entry name" value="F-BOX DOMAIN-CONTAINING PROTEIN"/>
    <property type="match status" value="1"/>
</dbReference>
<protein>
    <submittedName>
        <fullName evidence="5">Cytochrome c</fullName>
    </submittedName>
</protein>
<dbReference type="RefSeq" id="WP_245958137.1">
    <property type="nucleotide sequence ID" value="NZ_QNRR01000003.1"/>
</dbReference>
<reference evidence="5 6" key="1">
    <citation type="submission" date="2018-06" db="EMBL/GenBank/DDBJ databases">
        <title>Genomic Encyclopedia of Type Strains, Phase IV (KMG-IV): sequencing the most valuable type-strain genomes for metagenomic binning, comparative biology and taxonomic classification.</title>
        <authorList>
            <person name="Goeker M."/>
        </authorList>
    </citation>
    <scope>NUCLEOTIDE SEQUENCE [LARGE SCALE GENOMIC DNA]</scope>
    <source>
        <strain evidence="5 6">DSM 25532</strain>
    </source>
</reference>
<dbReference type="SUPFAM" id="SSF49899">
    <property type="entry name" value="Concanavalin A-like lectins/glucanases"/>
    <property type="match status" value="1"/>
</dbReference>
<dbReference type="EMBL" id="QNRR01000003">
    <property type="protein sequence ID" value="RBP45148.1"/>
    <property type="molecule type" value="Genomic_DNA"/>
</dbReference>
<dbReference type="InterPro" id="IPR011429">
    <property type="entry name" value="Cyt_c_Planctomycete-type"/>
</dbReference>
<sequence>MRKLLLGLAVLGTAMGAFADESAPVSYNFQVKPILAEHCLKCHGQDVKQRKADLRLDDRENVLTMKSIVPGKPDESELLKRLVTHDPDDIMPPPKEQRPLTPEQIGIIRRWIEEGATYEKHWAFIPPQKPEMPVLRSYESRVKAPVDAFVLAKLEKGGITPAAEISREDWLRRVTFDLTGLPPTLAELDAFLADTSPEAFEKVTERLLSGEAYGEHMAVAWLDVARYADTYGRHEDHDCLTWPYRDWVVRAFNTNVPYDKFVLWQTAGDMLPGATQDMYLATAFNRLPQQSNEAGSDEEEFRQDIIADRVRTNGITFMGLSLECARCHDHKYDPISTKDYYSIAAFLNNIDECGLYTVYTDSIPAPTMFVYKDKGEEKRHAEVRFEIAAQEMARASLLPTARERFMQWIRSGDAEVAAAKPLVRLEFEEMTEDKKFANLAQPQFPASVRLKSKVMPGRNGNGLHFRGDNHVSIPGAGDWTRTQPFSTSFWIQPMKETARAVIMHHSRAGLDAGSRGYEVIIEDGKPSFALCHFWPGNAIRIRAKQKLPLNQLTHITATYDGSSKAKGLRMYINGVAADCDIVRDNLYKDITYAQVYIDKDKVEDSMLGLAGRKNDNYLTDAIVDDFRLYGCELSPVEARLIAGTGGPVARQEWFEWYLREKDPEWKAQTEALQKLRDEENQLSMKMQEIMVMRELPEAKRRETRILDRGRFDSPTDKVSPDTPASVFAFPPEFPRNRLGYAQWLVDRRNPLTARVFVNRMWQQFFGRGISGTSEDFGIQGELPANPELLDWLAVWFMDNGWDVKALARMLVLSGTYRQSSTPAAPELLIQDPENKLLARGPRVRLTAEQLRDNALAVSGLLDKRLGGEPVKPYQPAGLWEDSGTQHDYVQSTGKDLFRRSVYTFWRRTLPPPSMSVFDAPTREFCKARREKSATPLQALVLFNDPQFLEAARVLAERLVREHPSDDCARAKTAFRLLTAKELDPAACDILVGLVKQARENFTNRRSEADALRRKNGEAAVDDKLDAVEVAATTMLTRALLAYDECVMKP</sequence>
<dbReference type="Pfam" id="PF07635">
    <property type="entry name" value="PSCyt1"/>
    <property type="match status" value="1"/>
</dbReference>
<feature type="domain" description="DUF1549" evidence="2">
    <location>
        <begin position="145"/>
        <end position="351"/>
    </location>
</feature>
<evidence type="ECO:0000259" key="3">
    <source>
        <dbReference type="Pfam" id="PF07587"/>
    </source>
</evidence>
<evidence type="ECO:0000259" key="2">
    <source>
        <dbReference type="Pfam" id="PF07583"/>
    </source>
</evidence>
<evidence type="ECO:0000313" key="5">
    <source>
        <dbReference type="EMBL" id="RBP45148.1"/>
    </source>
</evidence>
<evidence type="ECO:0000259" key="4">
    <source>
        <dbReference type="Pfam" id="PF07635"/>
    </source>
</evidence>
<dbReference type="PANTHER" id="PTHR35889">
    <property type="entry name" value="CYCLOINULO-OLIGOSACCHARIDE FRUCTANOTRANSFERASE-RELATED"/>
    <property type="match status" value="1"/>
</dbReference>
<evidence type="ECO:0000313" key="6">
    <source>
        <dbReference type="Proteomes" id="UP000253426"/>
    </source>
</evidence>
<dbReference type="Proteomes" id="UP000253426">
    <property type="component" value="Unassembled WGS sequence"/>
</dbReference>
<feature type="domain" description="DUF1553" evidence="3">
    <location>
        <begin position="736"/>
        <end position="990"/>
    </location>
</feature>
<feature type="domain" description="Cytochrome C Planctomycete-type" evidence="4">
    <location>
        <begin position="39"/>
        <end position="94"/>
    </location>
</feature>
<organism evidence="5 6">
    <name type="scientific">Roseimicrobium gellanilyticum</name>
    <dbReference type="NCBI Taxonomy" id="748857"/>
    <lineage>
        <taxon>Bacteria</taxon>
        <taxon>Pseudomonadati</taxon>
        <taxon>Verrucomicrobiota</taxon>
        <taxon>Verrucomicrobiia</taxon>
        <taxon>Verrucomicrobiales</taxon>
        <taxon>Verrucomicrobiaceae</taxon>
        <taxon>Roseimicrobium</taxon>
    </lineage>
</organism>
<name>A0A366HQQ9_9BACT</name>